<keyword evidence="4" id="KW-1185">Reference proteome</keyword>
<keyword evidence="1" id="KW-0853">WD repeat</keyword>
<accession>A0A9W8IIX7</accession>
<proteinExistence type="predicted"/>
<dbReference type="AlphaFoldDB" id="A0A9W8IIX7"/>
<dbReference type="PANTHER" id="PTHR44099:SF4">
    <property type="entry name" value="RABCONNECTIN-3B, ISOFORM A"/>
    <property type="match status" value="1"/>
</dbReference>
<comment type="caution">
    <text evidence="3">The sequence shown here is derived from an EMBL/GenBank/DDBJ whole genome shotgun (WGS) entry which is preliminary data.</text>
</comment>
<dbReference type="PROSITE" id="PS50082">
    <property type="entry name" value="WD_REPEATS_2"/>
    <property type="match status" value="1"/>
</dbReference>
<dbReference type="InterPro" id="IPR001680">
    <property type="entry name" value="WD40_rpt"/>
</dbReference>
<dbReference type="PANTHER" id="PTHR44099">
    <property type="entry name" value="RABCONNECTIN-3B, ISOFORM A"/>
    <property type="match status" value="1"/>
</dbReference>
<dbReference type="InterPro" id="IPR049916">
    <property type="entry name" value="WDR72-like"/>
</dbReference>
<protein>
    <recommendedName>
        <fullName evidence="5">WD40 repeat-like protein</fullName>
    </recommendedName>
</protein>
<organism evidence="3 4">
    <name type="scientific">Coemansia brasiliensis</name>
    <dbReference type="NCBI Taxonomy" id="2650707"/>
    <lineage>
        <taxon>Eukaryota</taxon>
        <taxon>Fungi</taxon>
        <taxon>Fungi incertae sedis</taxon>
        <taxon>Zoopagomycota</taxon>
        <taxon>Kickxellomycotina</taxon>
        <taxon>Kickxellomycetes</taxon>
        <taxon>Kickxellales</taxon>
        <taxon>Kickxellaceae</taxon>
        <taxon>Coemansia</taxon>
    </lineage>
</organism>
<dbReference type="GO" id="GO:0005737">
    <property type="term" value="C:cytoplasm"/>
    <property type="evidence" value="ECO:0007669"/>
    <property type="project" value="TreeGrafter"/>
</dbReference>
<name>A0A9W8IIX7_9FUNG</name>
<dbReference type="InterPro" id="IPR015943">
    <property type="entry name" value="WD40/YVTN_repeat-like_dom_sf"/>
</dbReference>
<gene>
    <name evidence="3" type="ORF">IWW36_000286</name>
</gene>
<dbReference type="OrthoDB" id="338622at2759"/>
<dbReference type="Proteomes" id="UP001139887">
    <property type="component" value="Unassembled WGS sequence"/>
</dbReference>
<dbReference type="SUPFAM" id="SSF50978">
    <property type="entry name" value="WD40 repeat-like"/>
    <property type="match status" value="1"/>
</dbReference>
<evidence type="ECO:0000313" key="3">
    <source>
        <dbReference type="EMBL" id="KAJ2852399.1"/>
    </source>
</evidence>
<dbReference type="Gene3D" id="2.130.10.10">
    <property type="entry name" value="YVTN repeat-like/Quinoprotein amine dehydrogenase"/>
    <property type="match status" value="3"/>
</dbReference>
<sequence length="1276" mass="138485">MQLAGESLSSLKLRLVSWNEAANPTRTRVTAVAAYRDGVACGYADGTIWLYDIVMPAATKAATAIDTDRGQNDFELYPKCLLSAHQSSITLIKLAELSSPSPEGYEDTLISVSDDGDIIVWSAVDGRCISRVWTPLPNIRPVSMCLQTMDYQSAAEDLLFITGEGSAAYILSYPSLAVVYEWQLPHAEWITAHAVRKRKDHFRSELLTCTADGVVRIWSYDEFALAQQDVFSRAASPTAQQPRIETIAQSIDKADVSILESIAGSEAELHHSQFNLESQFAALGPDQVISELVINPFNDDEFLAVSPAIVRLFASRNNELHELLRWRPQRATPSSFVGAGFLGKADILFWDMTGTIFSVCTQFSIEGGSAGIHMARGWHSDNAGLFSVATGLCSVPPGTPDSALSRLTGKQNMQTNVLVSYSSSTNAHVLSVVLPVPLSSVSGSANRPHENPEDAKSGHRNWLGRTMPFDLSMLWDRWLQDVKPETPITSALVLCGDRIAIGRGNGAVQIVSRAQLIRDRDAKVNVLDGHNAAITAFYEWQPAVAHKIAHQSERTAERADTAYIAGDQSTHSLLLSASKDLTLRFWDTLSGECLYALPTQSAPVVHMACMLESGKQILWKDSVKHQVLNRLLSSLVLAVASDNSTTLVSVSSFERIHVTAPYHMRPVCLSLCRDSGDLALHYTDGTKRYIPLSHLRGTAGDQMVPDKSERYPEISVNLIRSKPNNSSWLKASVLSQKMPALVLDVDIEQLQATFSRILTEQMTQAQMEQLVQSNPTLQAAVAVLSQLCLWGVSEELDKIKREFGMGMPRPMSLSMSNRQMAVHTLLFPNMNNASASWCMSSLLNSQRMLAVLMLARSILQGNEKKAVQMINFYVGKLPGQIGRQFKPLSLLTLAQYWQSTNGNLQRAARTLMLSAVHGVSEKQRRAELFYWTSMLARCGPKAVDGEDLQALTIVCVVAGDFPALLPLTGRSMVATLLQTQLEAEGVGAQLAAMELLSRGFSTFRAYLDCQAVVQRLVEIMVSITEEAGEGSGGVSYAAVGQAKAALQRISAADADVVGAGLERMLREGSLEEQRRALQAVGVVVQKQAGQLQGRVEGLAEAIVGTLEPKRATARRRLIGAAGVALQGLVRAFSWVSFDAEAQLLAVGGASGRCVVYDVRTATRTAVFDGDGTAPVVAVAIAPAGDYVASFTLAGQLSVWDPQPSALAMFTKALLWSDMQAAAHGSVTPLKTMTIPRGFLGHAEVPASALMRVARLQWTGSKTVLLQIQDASFSLSI</sequence>
<feature type="compositionally biased region" description="Basic and acidic residues" evidence="2">
    <location>
        <begin position="447"/>
        <end position="457"/>
    </location>
</feature>
<reference evidence="3" key="1">
    <citation type="submission" date="2022-07" db="EMBL/GenBank/DDBJ databases">
        <title>Phylogenomic reconstructions and comparative analyses of Kickxellomycotina fungi.</title>
        <authorList>
            <person name="Reynolds N.K."/>
            <person name="Stajich J.E."/>
            <person name="Barry K."/>
            <person name="Grigoriev I.V."/>
            <person name="Crous P."/>
            <person name="Smith M.E."/>
        </authorList>
    </citation>
    <scope>NUCLEOTIDE SEQUENCE</scope>
    <source>
        <strain evidence="3">NRRL 1566</strain>
    </source>
</reference>
<evidence type="ECO:0008006" key="5">
    <source>
        <dbReference type="Google" id="ProtNLM"/>
    </source>
</evidence>
<dbReference type="SMART" id="SM00320">
    <property type="entry name" value="WD40"/>
    <property type="match status" value="6"/>
</dbReference>
<evidence type="ECO:0000256" key="2">
    <source>
        <dbReference type="SAM" id="MobiDB-lite"/>
    </source>
</evidence>
<dbReference type="EMBL" id="JANBUW010000003">
    <property type="protein sequence ID" value="KAJ2852399.1"/>
    <property type="molecule type" value="Genomic_DNA"/>
</dbReference>
<dbReference type="InterPro" id="IPR036322">
    <property type="entry name" value="WD40_repeat_dom_sf"/>
</dbReference>
<feature type="region of interest" description="Disordered" evidence="2">
    <location>
        <begin position="442"/>
        <end position="461"/>
    </location>
</feature>
<feature type="repeat" description="WD" evidence="1">
    <location>
        <begin position="572"/>
        <end position="596"/>
    </location>
</feature>
<evidence type="ECO:0000256" key="1">
    <source>
        <dbReference type="PROSITE-ProRule" id="PRU00221"/>
    </source>
</evidence>
<evidence type="ECO:0000313" key="4">
    <source>
        <dbReference type="Proteomes" id="UP001139887"/>
    </source>
</evidence>